<keyword evidence="2" id="KW-0732">Signal</keyword>
<gene>
    <name evidence="4" type="ORF">DIZ80_01355</name>
</gene>
<sequence>MNAKKTLLNTAIAGILTSAILAPAQADIIDFSFDGLMTFVNANGDPSINTSYPYYGDTTWSYGKRTQISGTMSFDTITGAGTGTIAPFEFFASGPLLIHDIAYQAVGDGAGGPGSLVIGSMLFDWKSTNIALEIVLDASGLFGALGGGMTVGDTVSGIGTLGATENMIGDLPMGLVPVATSTLDTDGASIIGDDGIGGSSMDNGPFSGFNMNFDMTSVTMTDYTPSAVPVPAAIWLFGSGLVGLVGFARRKKK</sequence>
<organism evidence="4 5">
    <name type="scientific">endosymbiont of Galathealinum brachiosum</name>
    <dbReference type="NCBI Taxonomy" id="2200906"/>
    <lineage>
        <taxon>Bacteria</taxon>
        <taxon>Pseudomonadati</taxon>
        <taxon>Pseudomonadota</taxon>
        <taxon>Gammaproteobacteria</taxon>
        <taxon>sulfur-oxidizing symbionts</taxon>
    </lineage>
</organism>
<evidence type="ECO:0000313" key="5">
    <source>
        <dbReference type="Proteomes" id="UP000254266"/>
    </source>
</evidence>
<evidence type="ECO:0000259" key="3">
    <source>
        <dbReference type="Pfam" id="PF07589"/>
    </source>
</evidence>
<feature type="domain" description="Ice-binding protein C-terminal" evidence="3">
    <location>
        <begin position="227"/>
        <end position="250"/>
    </location>
</feature>
<feature type="chain" id="PRO_5016661999" description="Ice-binding protein C-terminal domain-containing protein" evidence="2">
    <location>
        <begin position="27"/>
        <end position="253"/>
    </location>
</feature>
<keyword evidence="1" id="KW-1133">Transmembrane helix</keyword>
<dbReference type="AlphaFoldDB" id="A0A370DP50"/>
<feature type="transmembrane region" description="Helical" evidence="1">
    <location>
        <begin position="228"/>
        <end position="248"/>
    </location>
</feature>
<evidence type="ECO:0000313" key="4">
    <source>
        <dbReference type="EMBL" id="RDH86144.1"/>
    </source>
</evidence>
<dbReference type="EMBL" id="QFXC01000002">
    <property type="protein sequence ID" value="RDH86144.1"/>
    <property type="molecule type" value="Genomic_DNA"/>
</dbReference>
<keyword evidence="5" id="KW-1185">Reference proteome</keyword>
<protein>
    <recommendedName>
        <fullName evidence="3">Ice-binding protein C-terminal domain-containing protein</fullName>
    </recommendedName>
</protein>
<dbReference type="Pfam" id="PF07589">
    <property type="entry name" value="PEP-CTERM"/>
    <property type="match status" value="1"/>
</dbReference>
<reference evidence="4 5" key="1">
    <citation type="journal article" date="2018" name="ISME J.">
        <title>Endosymbiont genomes yield clues of tubeworm success.</title>
        <authorList>
            <person name="Li Y."/>
            <person name="Liles M.R."/>
            <person name="Halanych K.M."/>
        </authorList>
    </citation>
    <scope>NUCLEOTIDE SEQUENCE [LARGE SCALE GENOMIC DNA]</scope>
    <source>
        <strain evidence="4">A1464</strain>
    </source>
</reference>
<keyword evidence="1" id="KW-0472">Membrane</keyword>
<feature type="signal peptide" evidence="2">
    <location>
        <begin position="1"/>
        <end position="26"/>
    </location>
</feature>
<dbReference type="Proteomes" id="UP000254266">
    <property type="component" value="Unassembled WGS sequence"/>
</dbReference>
<proteinExistence type="predicted"/>
<name>A0A370DP50_9GAMM</name>
<dbReference type="InterPro" id="IPR022472">
    <property type="entry name" value="VPLPA-CTERM"/>
</dbReference>
<comment type="caution">
    <text evidence="4">The sequence shown here is derived from an EMBL/GenBank/DDBJ whole genome shotgun (WGS) entry which is preliminary data.</text>
</comment>
<keyword evidence="1" id="KW-0812">Transmembrane</keyword>
<dbReference type="NCBIfam" id="TIGR03370">
    <property type="entry name" value="VPLPA-CTERM"/>
    <property type="match status" value="1"/>
</dbReference>
<dbReference type="NCBIfam" id="TIGR02595">
    <property type="entry name" value="PEP_CTERM"/>
    <property type="match status" value="1"/>
</dbReference>
<evidence type="ECO:0000256" key="2">
    <source>
        <dbReference type="SAM" id="SignalP"/>
    </source>
</evidence>
<dbReference type="InterPro" id="IPR013424">
    <property type="entry name" value="Ice-binding_C"/>
</dbReference>
<evidence type="ECO:0000256" key="1">
    <source>
        <dbReference type="SAM" id="Phobius"/>
    </source>
</evidence>
<accession>A0A370DP50</accession>